<dbReference type="Pfam" id="PF00515">
    <property type="entry name" value="TPR_1"/>
    <property type="match status" value="1"/>
</dbReference>
<dbReference type="PROSITE" id="PS50293">
    <property type="entry name" value="TPR_REGION"/>
    <property type="match status" value="1"/>
</dbReference>
<dbReference type="SMART" id="SM00028">
    <property type="entry name" value="TPR"/>
    <property type="match status" value="4"/>
</dbReference>
<protein>
    <recommendedName>
        <fullName evidence="7">UDP-N-acetylglucosamine--peptide N-acetylglucosaminyltransferase SPINDLY</fullName>
    </recommendedName>
</protein>
<dbReference type="PROSITE" id="PS50005">
    <property type="entry name" value="TPR"/>
    <property type="match status" value="3"/>
</dbReference>
<feature type="coiled-coil region" evidence="4">
    <location>
        <begin position="533"/>
        <end position="581"/>
    </location>
</feature>
<dbReference type="InterPro" id="IPR016024">
    <property type="entry name" value="ARM-type_fold"/>
</dbReference>
<evidence type="ECO:0000256" key="4">
    <source>
        <dbReference type="SAM" id="Coils"/>
    </source>
</evidence>
<accession>A0A1F4U2I3</accession>
<feature type="repeat" description="TPR" evidence="3">
    <location>
        <begin position="731"/>
        <end position="764"/>
    </location>
</feature>
<dbReference type="Pfam" id="PF13414">
    <property type="entry name" value="TPR_11"/>
    <property type="match status" value="1"/>
</dbReference>
<dbReference type="AlphaFoldDB" id="A0A1F4U2I3"/>
<keyword evidence="1" id="KW-0677">Repeat</keyword>
<evidence type="ECO:0000256" key="2">
    <source>
        <dbReference type="ARBA" id="ARBA00022803"/>
    </source>
</evidence>
<sequence length="781" mass="87046">MKCPFLIVRKDVYNKEGKKVGEEMEIQNCIRSECMVFDGATKLCSLLSSNMKSGVLIDDVKAGVRDIKEEMYKRTEAMGVALSTTVQTLQEALVGRFDILKKQNEVMVLGFDRLVEAITNKFENLRSVMGDLNRTVNNLSSSINSEISRSLGELGTAIAELKGIQSQYSVSFNSFNDSLLSKLNEYQQVGERTGNMIGSKLDTVRDSIEKSIVTSHTSMESLGGMLEKLDTSGQVIIEKLQQLDTVNANFTLLNEMIRNEISGIKTVSLNAYNNILTKFDEMGKVFSNVISPGIENVTKFMSTEISGLKNDSINALQEIVVKLDALGNAFAANLRPGLDALGDGLKAELTAVKNDSLNILNGISTKIEDLSRTLVEENRAGGARMQDAIGEFAKIGDLIKADINALKDGIGIKLDDLGKTVSDTNNQQIHQLQSLASSFTASSDNMRQQLSTNIQEIGSTLNNLKTDQVTVLNNMEATVMQLADLYKQSSDSLGSMSDMMRNLNNNYLESLSKIAGLAEGMRKGVDQVGKGMHDSVRDLVSEMKEEIGALEKQYEKTFGDISSLASRFDELNKRIKEMTKEVESEFKVSFDRQAKLSEYTKIILEHMKEYFEKEDVRRKEEQVARHKREAVDHFDRAALYYYRGNYELALNEINKSLEIEQTVEYYNLKGLLLTELGKFEDSKKIYKEALKLEPNLAEIHNNLGLLYLKMKKIDDAVGSFQEAVKKNVNYANAFVNLGKALIDLEKFDQAIKAYEKALAIDPANREANEAVKLYKEGKIGA</sequence>
<evidence type="ECO:0000256" key="1">
    <source>
        <dbReference type="ARBA" id="ARBA00022737"/>
    </source>
</evidence>
<gene>
    <name evidence="5" type="ORF">A2Y85_04530</name>
</gene>
<proteinExistence type="predicted"/>
<evidence type="ECO:0008006" key="7">
    <source>
        <dbReference type="Google" id="ProtNLM"/>
    </source>
</evidence>
<reference evidence="5 6" key="1">
    <citation type="journal article" date="2016" name="Nat. Commun.">
        <title>Thousands of microbial genomes shed light on interconnected biogeochemical processes in an aquifer system.</title>
        <authorList>
            <person name="Anantharaman K."/>
            <person name="Brown C.T."/>
            <person name="Hug L.A."/>
            <person name="Sharon I."/>
            <person name="Castelle C.J."/>
            <person name="Probst A.J."/>
            <person name="Thomas B.C."/>
            <person name="Singh A."/>
            <person name="Wilkins M.J."/>
            <person name="Karaoz U."/>
            <person name="Brodie E.L."/>
            <person name="Williams K.H."/>
            <person name="Hubbard S.S."/>
            <person name="Banfield J.F."/>
        </authorList>
    </citation>
    <scope>NUCLEOTIDE SEQUENCE [LARGE SCALE GENOMIC DNA]</scope>
</reference>
<name>A0A1F4U2I3_UNCW3</name>
<keyword evidence="4" id="KW-0175">Coiled coil</keyword>
<organism evidence="5 6">
    <name type="scientific">candidate division WOR-3 bacterium RBG_13_43_14</name>
    <dbReference type="NCBI Taxonomy" id="1802590"/>
    <lineage>
        <taxon>Bacteria</taxon>
        <taxon>Bacteria division WOR-3</taxon>
    </lineage>
</organism>
<dbReference type="Gene3D" id="1.20.5.300">
    <property type="match status" value="1"/>
</dbReference>
<dbReference type="InterPro" id="IPR011990">
    <property type="entry name" value="TPR-like_helical_dom_sf"/>
</dbReference>
<evidence type="ECO:0000313" key="5">
    <source>
        <dbReference type="EMBL" id="OGC39079.1"/>
    </source>
</evidence>
<feature type="repeat" description="TPR" evidence="3">
    <location>
        <begin position="663"/>
        <end position="696"/>
    </location>
</feature>
<keyword evidence="2 3" id="KW-0802">TPR repeat</keyword>
<evidence type="ECO:0000313" key="6">
    <source>
        <dbReference type="Proteomes" id="UP000177025"/>
    </source>
</evidence>
<dbReference type="SUPFAM" id="SSF48452">
    <property type="entry name" value="TPR-like"/>
    <property type="match status" value="1"/>
</dbReference>
<dbReference type="PANTHER" id="PTHR44858">
    <property type="entry name" value="TETRATRICOPEPTIDE REPEAT PROTEIN 6"/>
    <property type="match status" value="1"/>
</dbReference>
<evidence type="ECO:0000256" key="3">
    <source>
        <dbReference type="PROSITE-ProRule" id="PRU00339"/>
    </source>
</evidence>
<dbReference type="InterPro" id="IPR019734">
    <property type="entry name" value="TPR_rpt"/>
</dbReference>
<dbReference type="SUPFAM" id="SSF48371">
    <property type="entry name" value="ARM repeat"/>
    <property type="match status" value="1"/>
</dbReference>
<dbReference type="PANTHER" id="PTHR44858:SF1">
    <property type="entry name" value="UDP-N-ACETYLGLUCOSAMINE--PEPTIDE N-ACETYLGLUCOSAMINYLTRANSFERASE SPINDLY-RELATED"/>
    <property type="match status" value="1"/>
</dbReference>
<comment type="caution">
    <text evidence="5">The sequence shown here is derived from an EMBL/GenBank/DDBJ whole genome shotgun (WGS) entry which is preliminary data.</text>
</comment>
<dbReference type="Gene3D" id="1.25.40.10">
    <property type="entry name" value="Tetratricopeptide repeat domain"/>
    <property type="match status" value="2"/>
</dbReference>
<feature type="repeat" description="TPR" evidence="3">
    <location>
        <begin position="697"/>
        <end position="730"/>
    </location>
</feature>
<dbReference type="InterPro" id="IPR050498">
    <property type="entry name" value="Ycf3"/>
</dbReference>
<dbReference type="Proteomes" id="UP000177025">
    <property type="component" value="Unassembled WGS sequence"/>
</dbReference>
<dbReference type="EMBL" id="MEUM01000152">
    <property type="protein sequence ID" value="OGC39079.1"/>
    <property type="molecule type" value="Genomic_DNA"/>
</dbReference>